<evidence type="ECO:0000256" key="10">
    <source>
        <dbReference type="ARBA" id="ARBA00023136"/>
    </source>
</evidence>
<keyword evidence="3" id="KW-0813">Transport</keyword>
<feature type="transmembrane region" description="Helical" evidence="12">
    <location>
        <begin position="84"/>
        <end position="108"/>
    </location>
</feature>
<feature type="transmembrane region" description="Helical" evidence="12">
    <location>
        <begin position="197"/>
        <end position="214"/>
    </location>
</feature>
<dbReference type="Pfam" id="PF01794">
    <property type="entry name" value="Ferric_reduct"/>
    <property type="match status" value="1"/>
</dbReference>
<dbReference type="OMA" id="RRWWYEL"/>
<dbReference type="SFLD" id="SFLDS00052">
    <property type="entry name" value="Ferric_Reductase_Domain"/>
    <property type="match status" value="1"/>
</dbReference>
<keyword evidence="17" id="KW-1185">Reference proteome</keyword>
<feature type="transmembrane region" description="Helical" evidence="12">
    <location>
        <begin position="250"/>
        <end position="267"/>
    </location>
</feature>
<organism evidence="16 17">
    <name type="scientific">Uncinula necator</name>
    <name type="common">Grape powdery mildew</name>
    <dbReference type="NCBI Taxonomy" id="52586"/>
    <lineage>
        <taxon>Eukaryota</taxon>
        <taxon>Fungi</taxon>
        <taxon>Dikarya</taxon>
        <taxon>Ascomycota</taxon>
        <taxon>Pezizomycotina</taxon>
        <taxon>Leotiomycetes</taxon>
        <taxon>Erysiphales</taxon>
        <taxon>Erysiphaceae</taxon>
        <taxon>Erysiphe</taxon>
    </lineage>
</organism>
<keyword evidence="8" id="KW-0560">Oxidoreductase</keyword>
<feature type="domain" description="FAD-binding 8" evidence="14">
    <location>
        <begin position="287"/>
        <end position="366"/>
    </location>
</feature>
<comment type="caution">
    <text evidence="16">The sequence shown here is derived from an EMBL/GenBank/DDBJ whole genome shotgun (WGS) entry which is preliminary data.</text>
</comment>
<dbReference type="GO" id="GO:0006826">
    <property type="term" value="P:iron ion transport"/>
    <property type="evidence" value="ECO:0007669"/>
    <property type="project" value="TreeGrafter"/>
</dbReference>
<dbReference type="PANTHER" id="PTHR32361">
    <property type="entry name" value="FERRIC/CUPRIC REDUCTASE TRANSMEMBRANE COMPONENT"/>
    <property type="match status" value="1"/>
</dbReference>
<evidence type="ECO:0000259" key="14">
    <source>
        <dbReference type="Pfam" id="PF08022"/>
    </source>
</evidence>
<evidence type="ECO:0000256" key="4">
    <source>
        <dbReference type="ARBA" id="ARBA00022475"/>
    </source>
</evidence>
<dbReference type="InterPro" id="IPR013112">
    <property type="entry name" value="FAD-bd_8"/>
</dbReference>
<evidence type="ECO:0000256" key="11">
    <source>
        <dbReference type="ARBA" id="ARBA00048483"/>
    </source>
</evidence>
<name>A0A0B1PD08_UNCNE</name>
<dbReference type="AlphaFoldDB" id="A0A0B1PD08"/>
<keyword evidence="9" id="KW-0406">Ion transport</keyword>
<dbReference type="STRING" id="52586.A0A0B1PD08"/>
<comment type="subcellular location">
    <subcellularLocation>
        <location evidence="1">Cell membrane</location>
        <topology evidence="1">Multi-pass membrane protein</topology>
    </subcellularLocation>
</comment>
<evidence type="ECO:0000313" key="16">
    <source>
        <dbReference type="EMBL" id="KHJ34554.1"/>
    </source>
</evidence>
<dbReference type="GO" id="GO:0005886">
    <property type="term" value="C:plasma membrane"/>
    <property type="evidence" value="ECO:0007669"/>
    <property type="project" value="UniProtKB-SubCell"/>
</dbReference>
<dbReference type="PANTHER" id="PTHR32361:SF9">
    <property type="entry name" value="FERRIC REDUCTASE TRANSMEMBRANE COMPONENT 3-RELATED"/>
    <property type="match status" value="1"/>
</dbReference>
<evidence type="ECO:0000256" key="6">
    <source>
        <dbReference type="ARBA" id="ARBA00022982"/>
    </source>
</evidence>
<feature type="transmembrane region" description="Helical" evidence="12">
    <location>
        <begin position="158"/>
        <end position="176"/>
    </location>
</feature>
<dbReference type="EMBL" id="JNVN01000819">
    <property type="protein sequence ID" value="KHJ34554.1"/>
    <property type="molecule type" value="Genomic_DNA"/>
</dbReference>
<proteinExistence type="predicted"/>
<evidence type="ECO:0000259" key="15">
    <source>
        <dbReference type="Pfam" id="PF08030"/>
    </source>
</evidence>
<dbReference type="InterPro" id="IPR013130">
    <property type="entry name" value="Fe3_Rdtase_TM_dom"/>
</dbReference>
<feature type="transmembrane region" description="Helical" evidence="12">
    <location>
        <begin position="120"/>
        <end position="138"/>
    </location>
</feature>
<feature type="transmembrane region" description="Helical" evidence="12">
    <location>
        <begin position="25"/>
        <end position="46"/>
    </location>
</feature>
<keyword evidence="5 12" id="KW-0812">Transmembrane</keyword>
<dbReference type="SFLD" id="SFLDG01168">
    <property type="entry name" value="Ferric_reductase_subgroup_(FRE"/>
    <property type="match status" value="1"/>
</dbReference>
<dbReference type="GO" id="GO:0052851">
    <property type="term" value="F:ferric-chelate reductase (NADPH) activity"/>
    <property type="evidence" value="ECO:0007669"/>
    <property type="project" value="UniProtKB-EC"/>
</dbReference>
<keyword evidence="6" id="KW-0249">Electron transport</keyword>
<dbReference type="InterPro" id="IPR039261">
    <property type="entry name" value="FNR_nucleotide-bd"/>
</dbReference>
<dbReference type="EC" id="1.16.1.9" evidence="2"/>
<protein>
    <recommendedName>
        <fullName evidence="2">ferric-chelate reductase (NADPH)</fullName>
        <ecNumber evidence="2">1.16.1.9</ecNumber>
    </recommendedName>
</protein>
<feature type="domain" description="Ferric oxidoreductase" evidence="13">
    <location>
        <begin position="120"/>
        <end position="235"/>
    </location>
</feature>
<evidence type="ECO:0000256" key="12">
    <source>
        <dbReference type="SAM" id="Phobius"/>
    </source>
</evidence>
<sequence>MADASDAKLSQALMKKIRQRKNVEAASHFALGIMGIVCLYTLYFWAGPLYRRICIGSRIKTACHKPAEIMRMIRRKLIVDTPGFISWGHAVICILYVVVSLSVLFTNINWVNLSGFAKRLGWLTVLNMCLSIFLGLKHTPLSLLTDQSYEKLNCLHQVAGYSSIASLFLHTVVYLFSLNKMGKLSRVIMEKAQVMGILAGFSLLIIFLTAISLRKRHYEVFYVFHILMVLSAIILAGLHRQRVSVTRSTYILIFAGLIWALDRFLRLSKYVIYSYKNTATITPLPYKGTRVEFSKPLKSTSPGQHYFIWLPDIRTFETHPFTCISAENGEFIVAAQNGFTQSLYQRALKEPGVTLRASFDGPYGNPPDLTGFTKVLFIAGGSGASYTCSLAVDLVRKLGHSTKTSLDFTLVLRHKDMIEWVSTYLNILASSPIVSLQVHVTRKGSEESRNSLLPLSNFIGSFPLDTLYTLQNLPNVTEKVDKRDTLTSNIFVKAPMELNLGRPDISSLISQAVNISSTTERIAIVACGPNAMMVNVRRLVSENIRPEGPSLQLFSEQFGW</sequence>
<reference evidence="16 17" key="1">
    <citation type="journal article" date="2014" name="BMC Genomics">
        <title>Adaptive genomic structural variation in the grape powdery mildew pathogen, Erysiphe necator.</title>
        <authorList>
            <person name="Jones L."/>
            <person name="Riaz S."/>
            <person name="Morales-Cruz A."/>
            <person name="Amrine K.C."/>
            <person name="McGuire B."/>
            <person name="Gubler W.D."/>
            <person name="Walker M.A."/>
            <person name="Cantu D."/>
        </authorList>
    </citation>
    <scope>NUCLEOTIDE SEQUENCE [LARGE SCALE GENOMIC DNA]</scope>
    <source>
        <strain evidence="17">c</strain>
    </source>
</reference>
<dbReference type="SUPFAM" id="SSF63380">
    <property type="entry name" value="Riboflavin synthase domain-like"/>
    <property type="match status" value="1"/>
</dbReference>
<dbReference type="InterPro" id="IPR051410">
    <property type="entry name" value="Ferric/Cupric_Reductase"/>
</dbReference>
<feature type="transmembrane region" description="Helical" evidence="12">
    <location>
        <begin position="220"/>
        <end position="238"/>
    </location>
</feature>
<comment type="catalytic activity">
    <reaction evidence="11">
        <text>2 a Fe(II)-siderophore + NADP(+) + H(+) = 2 a Fe(III)-siderophore + NADPH</text>
        <dbReference type="Rhea" id="RHEA:28795"/>
        <dbReference type="Rhea" id="RHEA-COMP:11342"/>
        <dbReference type="Rhea" id="RHEA-COMP:11344"/>
        <dbReference type="ChEBI" id="CHEBI:15378"/>
        <dbReference type="ChEBI" id="CHEBI:29033"/>
        <dbReference type="ChEBI" id="CHEBI:29034"/>
        <dbReference type="ChEBI" id="CHEBI:57783"/>
        <dbReference type="ChEBI" id="CHEBI:58349"/>
        <dbReference type="EC" id="1.16.1.9"/>
    </reaction>
</comment>
<keyword evidence="4" id="KW-1003">Cell membrane</keyword>
<dbReference type="Pfam" id="PF08022">
    <property type="entry name" value="FAD_binding_8"/>
    <property type="match status" value="1"/>
</dbReference>
<dbReference type="CDD" id="cd06186">
    <property type="entry name" value="NOX_Duox_like_FAD_NADP"/>
    <property type="match status" value="1"/>
</dbReference>
<keyword evidence="10 12" id="KW-0472">Membrane</keyword>
<dbReference type="Gene3D" id="3.40.50.80">
    <property type="entry name" value="Nucleotide-binding domain of ferredoxin-NADP reductase (FNR) module"/>
    <property type="match status" value="1"/>
</dbReference>
<dbReference type="InterPro" id="IPR013121">
    <property type="entry name" value="Fe_red_NAD-bd_6"/>
</dbReference>
<keyword evidence="7 12" id="KW-1133">Transmembrane helix</keyword>
<dbReference type="SUPFAM" id="SSF52343">
    <property type="entry name" value="Ferredoxin reductase-like, C-terminal NADP-linked domain"/>
    <property type="match status" value="1"/>
</dbReference>
<dbReference type="Pfam" id="PF08030">
    <property type="entry name" value="NAD_binding_6"/>
    <property type="match status" value="1"/>
</dbReference>
<evidence type="ECO:0000256" key="7">
    <source>
        <dbReference type="ARBA" id="ARBA00022989"/>
    </source>
</evidence>
<evidence type="ECO:0000259" key="13">
    <source>
        <dbReference type="Pfam" id="PF01794"/>
    </source>
</evidence>
<evidence type="ECO:0000256" key="8">
    <source>
        <dbReference type="ARBA" id="ARBA00023002"/>
    </source>
</evidence>
<dbReference type="InterPro" id="IPR017938">
    <property type="entry name" value="Riboflavin_synthase-like_b-brl"/>
</dbReference>
<evidence type="ECO:0000256" key="9">
    <source>
        <dbReference type="ARBA" id="ARBA00023065"/>
    </source>
</evidence>
<dbReference type="GO" id="GO:0006879">
    <property type="term" value="P:intracellular iron ion homeostasis"/>
    <property type="evidence" value="ECO:0007669"/>
    <property type="project" value="TreeGrafter"/>
</dbReference>
<evidence type="ECO:0000313" key="17">
    <source>
        <dbReference type="Proteomes" id="UP000030854"/>
    </source>
</evidence>
<dbReference type="Proteomes" id="UP000030854">
    <property type="component" value="Unassembled WGS sequence"/>
</dbReference>
<gene>
    <name evidence="16" type="ORF">EV44_g5505</name>
</gene>
<evidence type="ECO:0000256" key="1">
    <source>
        <dbReference type="ARBA" id="ARBA00004651"/>
    </source>
</evidence>
<feature type="domain" description="Ferric reductase NAD binding" evidence="15">
    <location>
        <begin position="372"/>
        <end position="540"/>
    </location>
</feature>
<evidence type="ECO:0000256" key="3">
    <source>
        <dbReference type="ARBA" id="ARBA00022448"/>
    </source>
</evidence>
<evidence type="ECO:0000256" key="5">
    <source>
        <dbReference type="ARBA" id="ARBA00022692"/>
    </source>
</evidence>
<dbReference type="GO" id="GO:0015677">
    <property type="term" value="P:copper ion import"/>
    <property type="evidence" value="ECO:0007669"/>
    <property type="project" value="TreeGrafter"/>
</dbReference>
<accession>A0A0B1PD08</accession>
<evidence type="ECO:0000256" key="2">
    <source>
        <dbReference type="ARBA" id="ARBA00012668"/>
    </source>
</evidence>
<dbReference type="HOGENOM" id="CLU_010365_5_0_1"/>